<accession>A0ABD1ERN8</accession>
<keyword evidence="2" id="KW-1185">Reference proteome</keyword>
<dbReference type="AlphaFoldDB" id="A0ABD1ERN8"/>
<gene>
    <name evidence="1" type="ORF">ABEB36_006761</name>
</gene>
<dbReference type="EMBL" id="JBDJPC010000005">
    <property type="protein sequence ID" value="KAL1501444.1"/>
    <property type="molecule type" value="Genomic_DNA"/>
</dbReference>
<dbReference type="Proteomes" id="UP001566132">
    <property type="component" value="Unassembled WGS sequence"/>
</dbReference>
<name>A0ABD1ERN8_HYPHA</name>
<proteinExistence type="predicted"/>
<evidence type="ECO:0000313" key="2">
    <source>
        <dbReference type="Proteomes" id="UP001566132"/>
    </source>
</evidence>
<protein>
    <submittedName>
        <fullName evidence="1">Uncharacterized protein</fullName>
    </submittedName>
</protein>
<evidence type="ECO:0000313" key="1">
    <source>
        <dbReference type="EMBL" id="KAL1501444.1"/>
    </source>
</evidence>
<sequence length="89" mass="10547">MYSYRIVRWAVKDGKFFLNRYPNISSMVMKTRIIMALETEEMELVISTVVLRRNEIELLFARLPDANIIKCSPDVNIKPNISQPKYYNF</sequence>
<reference evidence="1 2" key="1">
    <citation type="submission" date="2024-05" db="EMBL/GenBank/DDBJ databases">
        <title>Genetic variation in Jamaican populations of the coffee berry borer (Hypothenemus hampei).</title>
        <authorList>
            <person name="Errbii M."/>
            <person name="Myrie A."/>
        </authorList>
    </citation>
    <scope>NUCLEOTIDE SEQUENCE [LARGE SCALE GENOMIC DNA]</scope>
    <source>
        <strain evidence="1">JA-Hopewell-2020-01-JO</strain>
        <tissue evidence="1">Whole body</tissue>
    </source>
</reference>
<comment type="caution">
    <text evidence="1">The sequence shown here is derived from an EMBL/GenBank/DDBJ whole genome shotgun (WGS) entry which is preliminary data.</text>
</comment>
<organism evidence="1 2">
    <name type="scientific">Hypothenemus hampei</name>
    <name type="common">Coffee berry borer</name>
    <dbReference type="NCBI Taxonomy" id="57062"/>
    <lineage>
        <taxon>Eukaryota</taxon>
        <taxon>Metazoa</taxon>
        <taxon>Ecdysozoa</taxon>
        <taxon>Arthropoda</taxon>
        <taxon>Hexapoda</taxon>
        <taxon>Insecta</taxon>
        <taxon>Pterygota</taxon>
        <taxon>Neoptera</taxon>
        <taxon>Endopterygota</taxon>
        <taxon>Coleoptera</taxon>
        <taxon>Polyphaga</taxon>
        <taxon>Cucujiformia</taxon>
        <taxon>Curculionidae</taxon>
        <taxon>Scolytinae</taxon>
        <taxon>Hypothenemus</taxon>
    </lineage>
</organism>